<dbReference type="AlphaFoldDB" id="A0A645CRV9"/>
<gene>
    <name evidence="1" type="ORF">SDC9_126674</name>
</gene>
<evidence type="ECO:0000313" key="1">
    <source>
        <dbReference type="EMBL" id="MPM79635.1"/>
    </source>
</evidence>
<organism evidence="1">
    <name type="scientific">bioreactor metagenome</name>
    <dbReference type="NCBI Taxonomy" id="1076179"/>
    <lineage>
        <taxon>unclassified sequences</taxon>
        <taxon>metagenomes</taxon>
        <taxon>ecological metagenomes</taxon>
    </lineage>
</organism>
<dbReference type="EMBL" id="VSSQ01029483">
    <property type="protein sequence ID" value="MPM79635.1"/>
    <property type="molecule type" value="Genomic_DNA"/>
</dbReference>
<protein>
    <submittedName>
        <fullName evidence="1">Uncharacterized protein</fullName>
    </submittedName>
</protein>
<proteinExistence type="predicted"/>
<sequence>MLVVGQIVQPRHGGGGDLQPVAGFQPVRRLALLNEAAQQPQQLVDMARARGLVDETLVSRQRGLAHGLEEAPPVLIGVRHHAHIAVQRLVGPARCGHHARISGTALRRIEVHAVEVLDQVETHHGFVHRHLDEAALARAFALEQRRQNGMRAHQAASLVGGDGGQVSCLAHLAIHQIGQAAHALDHIVIRGQTGIRPVLAKAVQPHIDQARKTRAQRVPVQAQLGQLLRAHAVHEHVCRGQQRLQRLLGFGLLEVEHHAFFAAVAAKKHGRHALFQGRPGVARGIARGRLDLDDLGAIVRQHLAGVGAKNHAGKVQHAHARQGAHVR</sequence>
<accession>A0A645CRV9</accession>
<name>A0A645CRV9_9ZZZZ</name>
<reference evidence="1" key="1">
    <citation type="submission" date="2019-08" db="EMBL/GenBank/DDBJ databases">
        <authorList>
            <person name="Kucharzyk K."/>
            <person name="Murdoch R.W."/>
            <person name="Higgins S."/>
            <person name="Loffler F."/>
        </authorList>
    </citation>
    <scope>NUCLEOTIDE SEQUENCE</scope>
</reference>
<comment type="caution">
    <text evidence="1">The sequence shown here is derived from an EMBL/GenBank/DDBJ whole genome shotgun (WGS) entry which is preliminary data.</text>
</comment>